<sequence>MPILSIIIPVFNTQKTLPACLDSVLEQTVTDIEALCVDDGSTDDSLSMLRRYALADARVRILRHERNRGVSRARNTGIETAAGEYMAFVDSDDALAPDFCERLLTAARREGADIAKGNYAYLGHSGINYSINAKIRQDKNNFYIQFCSAIYRSTFLREHGLRFSERLHASEDLVFAFSAALRAERIALDDTAHALITPRRGSASFSAPDVRTIISHYRALGMITQLATQDVVSAASFNYVLASLFALFIHIAARNRRASVRRFIEAKNRQLFKIVRTCPKFDADTFVGVLGDEDKHLLACLEHNELLQFFAALDKLQAQRCRTLRSRP</sequence>
<evidence type="ECO:0000259" key="2">
    <source>
        <dbReference type="Pfam" id="PF00535"/>
    </source>
</evidence>
<dbReference type="AlphaFoldDB" id="A0A109W9R1"/>
<dbReference type="InterPro" id="IPR029044">
    <property type="entry name" value="Nucleotide-diphossugar_trans"/>
</dbReference>
<evidence type="ECO:0000313" key="3">
    <source>
        <dbReference type="EMBL" id="AMD90318.1"/>
    </source>
</evidence>
<keyword evidence="1" id="KW-1133">Transmembrane helix</keyword>
<organism evidence="3 4">
    <name type="scientific">Desulfovibrio fairfieldensis</name>
    <dbReference type="NCBI Taxonomy" id="44742"/>
    <lineage>
        <taxon>Bacteria</taxon>
        <taxon>Pseudomonadati</taxon>
        <taxon>Thermodesulfobacteriota</taxon>
        <taxon>Desulfovibrionia</taxon>
        <taxon>Desulfovibrionales</taxon>
        <taxon>Desulfovibrionaceae</taxon>
        <taxon>Desulfovibrio</taxon>
    </lineage>
</organism>
<dbReference type="CDD" id="cd00761">
    <property type="entry name" value="Glyco_tranf_GTA_type"/>
    <property type="match status" value="1"/>
</dbReference>
<gene>
    <name evidence="3" type="ORF">AXF13_09400</name>
</gene>
<dbReference type="SUPFAM" id="SSF53448">
    <property type="entry name" value="Nucleotide-diphospho-sugar transferases"/>
    <property type="match status" value="1"/>
</dbReference>
<feature type="domain" description="Glycosyltransferase 2-like" evidence="2">
    <location>
        <begin position="5"/>
        <end position="131"/>
    </location>
</feature>
<feature type="transmembrane region" description="Helical" evidence="1">
    <location>
        <begin position="231"/>
        <end position="253"/>
    </location>
</feature>
<protein>
    <recommendedName>
        <fullName evidence="2">Glycosyltransferase 2-like domain-containing protein</fullName>
    </recommendedName>
</protein>
<dbReference type="InterPro" id="IPR050834">
    <property type="entry name" value="Glycosyltransf_2"/>
</dbReference>
<dbReference type="EMBL" id="CP014229">
    <property type="protein sequence ID" value="AMD90318.1"/>
    <property type="molecule type" value="Genomic_DNA"/>
</dbReference>
<reference evidence="4" key="1">
    <citation type="submission" date="2016-02" db="EMBL/GenBank/DDBJ databases">
        <authorList>
            <person name="Holder M.E."/>
            <person name="Ajami N.J."/>
            <person name="Petrosino J.F."/>
        </authorList>
    </citation>
    <scope>NUCLEOTIDE SEQUENCE [LARGE SCALE GENOMIC DNA]</scope>
    <source>
        <strain evidence="4">CCUG 45958</strain>
    </source>
</reference>
<dbReference type="PANTHER" id="PTHR43685">
    <property type="entry name" value="GLYCOSYLTRANSFERASE"/>
    <property type="match status" value="1"/>
</dbReference>
<name>A0A109W9R1_9BACT</name>
<dbReference type="KEGG" id="dfi:AXF13_09400"/>
<dbReference type="PANTHER" id="PTHR43685:SF2">
    <property type="entry name" value="GLYCOSYLTRANSFERASE 2-LIKE DOMAIN-CONTAINING PROTEIN"/>
    <property type="match status" value="1"/>
</dbReference>
<dbReference type="InterPro" id="IPR001173">
    <property type="entry name" value="Glyco_trans_2-like"/>
</dbReference>
<dbReference type="RefSeq" id="WP_062252856.1">
    <property type="nucleotide sequence ID" value="NZ_CP014229.1"/>
</dbReference>
<keyword evidence="1" id="KW-0812">Transmembrane</keyword>
<keyword evidence="1" id="KW-0472">Membrane</keyword>
<keyword evidence="4" id="KW-1185">Reference proteome</keyword>
<evidence type="ECO:0000256" key="1">
    <source>
        <dbReference type="SAM" id="Phobius"/>
    </source>
</evidence>
<dbReference type="Pfam" id="PF00535">
    <property type="entry name" value="Glycos_transf_2"/>
    <property type="match status" value="1"/>
</dbReference>
<dbReference type="STRING" id="44742.AXF13_09400"/>
<proteinExistence type="predicted"/>
<dbReference type="Proteomes" id="UP000069241">
    <property type="component" value="Chromosome"/>
</dbReference>
<accession>A0A109W9R1</accession>
<evidence type="ECO:0000313" key="4">
    <source>
        <dbReference type="Proteomes" id="UP000069241"/>
    </source>
</evidence>
<dbReference type="Gene3D" id="3.90.550.10">
    <property type="entry name" value="Spore Coat Polysaccharide Biosynthesis Protein SpsA, Chain A"/>
    <property type="match status" value="1"/>
</dbReference>